<keyword evidence="4" id="KW-0067">ATP-binding</keyword>
<dbReference type="FunFam" id="3.30.450.20:FF:000060">
    <property type="entry name" value="Sensor protein FixL"/>
    <property type="match status" value="1"/>
</dbReference>
<dbReference type="Gene3D" id="3.40.50.2300">
    <property type="match status" value="1"/>
</dbReference>
<dbReference type="Pfam" id="PF00072">
    <property type="entry name" value="Response_reg"/>
    <property type="match status" value="1"/>
</dbReference>
<proteinExistence type="predicted"/>
<dbReference type="PROSITE" id="PS50110">
    <property type="entry name" value="RESPONSE_REGULATORY"/>
    <property type="match status" value="1"/>
</dbReference>
<dbReference type="Pfam" id="PF08448">
    <property type="entry name" value="PAS_4"/>
    <property type="match status" value="1"/>
</dbReference>
<evidence type="ECO:0000256" key="7">
    <source>
        <dbReference type="PROSITE-ProRule" id="PRU00169"/>
    </source>
</evidence>
<dbReference type="InterPro" id="IPR013656">
    <property type="entry name" value="PAS_4"/>
</dbReference>
<evidence type="ECO:0000256" key="1">
    <source>
        <dbReference type="ARBA" id="ARBA00022679"/>
    </source>
</evidence>
<dbReference type="InterPro" id="IPR035965">
    <property type="entry name" value="PAS-like_dom_sf"/>
</dbReference>
<protein>
    <recommendedName>
        <fullName evidence="6">Sensor protein FixL</fullName>
    </recommendedName>
</protein>
<dbReference type="FunFam" id="3.30.70.270:FF:000001">
    <property type="entry name" value="Diguanylate cyclase domain protein"/>
    <property type="match status" value="1"/>
</dbReference>
<dbReference type="InterPro" id="IPR001789">
    <property type="entry name" value="Sig_transdc_resp-reg_receiver"/>
</dbReference>
<dbReference type="InterPro" id="IPR000700">
    <property type="entry name" value="PAS-assoc_C"/>
</dbReference>
<dbReference type="GO" id="GO:0016301">
    <property type="term" value="F:kinase activity"/>
    <property type="evidence" value="ECO:0007669"/>
    <property type="project" value="UniProtKB-KW"/>
</dbReference>
<feature type="domain" description="PAC" evidence="10">
    <location>
        <begin position="327"/>
        <end position="378"/>
    </location>
</feature>
<dbReference type="NCBIfam" id="TIGR00229">
    <property type="entry name" value="sensory_box"/>
    <property type="match status" value="2"/>
</dbReference>
<organism evidence="12">
    <name type="scientific">Dechloromonas aromatica (strain RCB)</name>
    <dbReference type="NCBI Taxonomy" id="159087"/>
    <lineage>
        <taxon>Bacteria</taxon>
        <taxon>Pseudomonadati</taxon>
        <taxon>Pseudomonadota</taxon>
        <taxon>Betaproteobacteria</taxon>
        <taxon>Rhodocyclales</taxon>
        <taxon>Azonexaceae</taxon>
        <taxon>Dechloromonas</taxon>
    </lineage>
</organism>
<dbReference type="Pfam" id="PF00989">
    <property type="entry name" value="PAS"/>
    <property type="match status" value="1"/>
</dbReference>
<dbReference type="PROSITE" id="PS50112">
    <property type="entry name" value="PAS"/>
    <property type="match status" value="2"/>
</dbReference>
<gene>
    <name evidence="12" type="ordered locus">Daro_2825</name>
</gene>
<dbReference type="InterPro" id="IPR029787">
    <property type="entry name" value="Nucleotide_cyclase"/>
</dbReference>
<evidence type="ECO:0000256" key="6">
    <source>
        <dbReference type="ARBA" id="ARBA00070616"/>
    </source>
</evidence>
<dbReference type="GO" id="GO:0005524">
    <property type="term" value="F:ATP binding"/>
    <property type="evidence" value="ECO:0007669"/>
    <property type="project" value="UniProtKB-KW"/>
</dbReference>
<feature type="domain" description="PAS" evidence="9">
    <location>
        <begin position="126"/>
        <end position="179"/>
    </location>
</feature>
<dbReference type="CDD" id="cd00130">
    <property type="entry name" value="PAS"/>
    <property type="match status" value="2"/>
</dbReference>
<keyword evidence="2" id="KW-0547">Nucleotide-binding</keyword>
<dbReference type="NCBIfam" id="TIGR00254">
    <property type="entry name" value="GGDEF"/>
    <property type="match status" value="1"/>
</dbReference>
<dbReference type="GO" id="GO:0006355">
    <property type="term" value="P:regulation of DNA-templated transcription"/>
    <property type="evidence" value="ECO:0007669"/>
    <property type="project" value="InterPro"/>
</dbReference>
<dbReference type="PROSITE" id="PS50887">
    <property type="entry name" value="GGDEF"/>
    <property type="match status" value="1"/>
</dbReference>
<dbReference type="STRING" id="159087.Daro_2825"/>
<dbReference type="InterPro" id="IPR043128">
    <property type="entry name" value="Rev_trsase/Diguanyl_cyclase"/>
</dbReference>
<dbReference type="SUPFAM" id="SSF55073">
    <property type="entry name" value="Nucleotide cyclase"/>
    <property type="match status" value="1"/>
</dbReference>
<evidence type="ECO:0000259" key="9">
    <source>
        <dbReference type="PROSITE" id="PS50112"/>
    </source>
</evidence>
<dbReference type="CDD" id="cd01949">
    <property type="entry name" value="GGDEF"/>
    <property type="match status" value="1"/>
</dbReference>
<dbReference type="PROSITE" id="PS50113">
    <property type="entry name" value="PAC"/>
    <property type="match status" value="1"/>
</dbReference>
<dbReference type="EMBL" id="CP000089">
    <property type="protein sequence ID" value="AAZ47555.1"/>
    <property type="molecule type" value="Genomic_DNA"/>
</dbReference>
<dbReference type="SUPFAM" id="SSF52172">
    <property type="entry name" value="CheY-like"/>
    <property type="match status" value="1"/>
</dbReference>
<feature type="domain" description="GGDEF" evidence="11">
    <location>
        <begin position="410"/>
        <end position="544"/>
    </location>
</feature>
<dbReference type="AlphaFoldDB" id="Q47C76"/>
<dbReference type="eggNOG" id="COG0745">
    <property type="taxonomic scope" value="Bacteria"/>
</dbReference>
<feature type="domain" description="Response regulatory" evidence="8">
    <location>
        <begin position="5"/>
        <end position="121"/>
    </location>
</feature>
<evidence type="ECO:0000259" key="10">
    <source>
        <dbReference type="PROSITE" id="PS50113"/>
    </source>
</evidence>
<dbReference type="eggNOG" id="COG3829">
    <property type="taxonomic scope" value="Bacteria"/>
</dbReference>
<evidence type="ECO:0000256" key="3">
    <source>
        <dbReference type="ARBA" id="ARBA00022777"/>
    </source>
</evidence>
<dbReference type="PANTHER" id="PTHR44757:SF2">
    <property type="entry name" value="BIOFILM ARCHITECTURE MAINTENANCE PROTEIN MBAA"/>
    <property type="match status" value="1"/>
</dbReference>
<feature type="domain" description="PAS" evidence="9">
    <location>
        <begin position="254"/>
        <end position="325"/>
    </location>
</feature>
<dbReference type="SMART" id="SM00267">
    <property type="entry name" value="GGDEF"/>
    <property type="match status" value="1"/>
</dbReference>
<dbReference type="HOGENOM" id="CLU_000445_11_28_4"/>
<dbReference type="Pfam" id="PF00990">
    <property type="entry name" value="GGDEF"/>
    <property type="match status" value="1"/>
</dbReference>
<dbReference type="Gene3D" id="3.30.450.20">
    <property type="entry name" value="PAS domain"/>
    <property type="match status" value="2"/>
</dbReference>
<accession>Q47C76</accession>
<dbReference type="InterPro" id="IPR013767">
    <property type="entry name" value="PAS_fold"/>
</dbReference>
<dbReference type="eggNOG" id="COG3290">
    <property type="taxonomic scope" value="Bacteria"/>
</dbReference>
<dbReference type="SMART" id="SM00448">
    <property type="entry name" value="REC"/>
    <property type="match status" value="1"/>
</dbReference>
<name>Q47C76_DECAR</name>
<evidence type="ECO:0000256" key="5">
    <source>
        <dbReference type="ARBA" id="ARBA00059827"/>
    </source>
</evidence>
<dbReference type="KEGG" id="dar:Daro_2825"/>
<keyword evidence="7" id="KW-0597">Phosphoprotein</keyword>
<evidence type="ECO:0000256" key="4">
    <source>
        <dbReference type="ARBA" id="ARBA00022840"/>
    </source>
</evidence>
<dbReference type="GO" id="GO:0000160">
    <property type="term" value="P:phosphorelay signal transduction system"/>
    <property type="evidence" value="ECO:0007669"/>
    <property type="project" value="InterPro"/>
</dbReference>
<dbReference type="PANTHER" id="PTHR44757">
    <property type="entry name" value="DIGUANYLATE CYCLASE DGCP"/>
    <property type="match status" value="1"/>
</dbReference>
<dbReference type="Gene3D" id="3.30.70.270">
    <property type="match status" value="1"/>
</dbReference>
<dbReference type="SUPFAM" id="SSF55785">
    <property type="entry name" value="PYP-like sensor domain (PAS domain)"/>
    <property type="match status" value="2"/>
</dbReference>
<dbReference type="CDD" id="cd17546">
    <property type="entry name" value="REC_hyHK_CKI1_RcsC-like"/>
    <property type="match status" value="1"/>
</dbReference>
<keyword evidence="3" id="KW-0418">Kinase</keyword>
<dbReference type="eggNOG" id="COG3706">
    <property type="taxonomic scope" value="Bacteria"/>
</dbReference>
<dbReference type="InterPro" id="IPR000014">
    <property type="entry name" value="PAS"/>
</dbReference>
<feature type="modified residue" description="4-aspartylphosphate" evidence="7">
    <location>
        <position position="54"/>
    </location>
</feature>
<dbReference type="InterPro" id="IPR000160">
    <property type="entry name" value="GGDEF_dom"/>
</dbReference>
<sequence>MNPLRILLADDSVAIGTLIGEQLRSNGHIVTFVQSGEETIAACRESLPELILMDIEMPGMGGLEAIKQIRKIPAPFRVPIITVTSHTDEANLLSSFMAGADDYIIKPIQPLLLDIRIQAMMRVVADQRSAAAMIDNMLEGVIRIDRVGRISAFNKAAENIFGYTASEVLGNNVKMLMPSPYREEHDDYLGNYAATGERKIIGTGREVSGLRKSGEIFPMQLGVTDVATPDDRFFVGLIRDLSSEKMLRKRLAESRNFLADVIEHSPSATYVKSREGRYLLVNRKHEEVTGLSRAQVLGKTDAEIFPAAAAEAYRRVDLEVMASGHTVEAEEKLHKGQGEAFFLSVKFPTRNSSNEITGICGISTDITPIKHYQKELERLSQFDELTNLFNRRHFFSLAKHELNRSSRYRSKLSVMMLDIDHFKRINDGHGHKTGDLVLANIGKQIGDSLRDSDIAGRMGGEEFAILLPETDLEQASIMAERLRKQVAETWLDIGDGRTLNCTLSIGLATKSDQQIDLENLLHQADTALYAAKNSGRNKVSCADRNRPA</sequence>
<keyword evidence="1" id="KW-0808">Transferase</keyword>
<dbReference type="InterPro" id="IPR011006">
    <property type="entry name" value="CheY-like_superfamily"/>
</dbReference>
<comment type="function">
    <text evidence="5">Putative oxygen sensor; modulates the activity of FixJ, a transcriptional activator of nitrogen fixation fixK gene. FixL probably acts as a kinase that phosphorylates FixJ.</text>
</comment>
<evidence type="ECO:0000259" key="11">
    <source>
        <dbReference type="PROSITE" id="PS50887"/>
    </source>
</evidence>
<dbReference type="OrthoDB" id="42802at2"/>
<evidence type="ECO:0000256" key="2">
    <source>
        <dbReference type="ARBA" id="ARBA00022741"/>
    </source>
</evidence>
<dbReference type="InterPro" id="IPR052155">
    <property type="entry name" value="Biofilm_reg_signaling"/>
</dbReference>
<evidence type="ECO:0000313" key="12">
    <source>
        <dbReference type="EMBL" id="AAZ47555.1"/>
    </source>
</evidence>
<evidence type="ECO:0000259" key="8">
    <source>
        <dbReference type="PROSITE" id="PS50110"/>
    </source>
</evidence>
<reference evidence="12" key="1">
    <citation type="submission" date="2005-08" db="EMBL/GenBank/DDBJ databases">
        <title>Complete sequence of Dechloromonas aromatica RCB.</title>
        <authorList>
            <person name="Salinero K.K."/>
            <person name="Copeland A."/>
            <person name="Lucas S."/>
            <person name="Lapidus A."/>
            <person name="Barry K."/>
            <person name="Detter J.C."/>
            <person name="Glavina T."/>
            <person name="Hammon N."/>
            <person name="Israni S."/>
            <person name="Pitluck S."/>
            <person name="Di Bartolo G."/>
            <person name="Trong S."/>
            <person name="Schmutz J."/>
            <person name="Larimer F."/>
            <person name="Land M."/>
            <person name="Ivanova N."/>
            <person name="Richardson P."/>
        </authorList>
    </citation>
    <scope>NUCLEOTIDE SEQUENCE</scope>
    <source>
        <strain evidence="12">RCB</strain>
    </source>
</reference>
<dbReference type="SMART" id="SM00091">
    <property type="entry name" value="PAS"/>
    <property type="match status" value="2"/>
</dbReference>